<organism evidence="2 3">
    <name type="scientific">Elysia crispata</name>
    <name type="common">lettuce slug</name>
    <dbReference type="NCBI Taxonomy" id="231223"/>
    <lineage>
        <taxon>Eukaryota</taxon>
        <taxon>Metazoa</taxon>
        <taxon>Spiralia</taxon>
        <taxon>Lophotrochozoa</taxon>
        <taxon>Mollusca</taxon>
        <taxon>Gastropoda</taxon>
        <taxon>Heterobranchia</taxon>
        <taxon>Euthyneura</taxon>
        <taxon>Panpulmonata</taxon>
        <taxon>Sacoglossa</taxon>
        <taxon>Placobranchoidea</taxon>
        <taxon>Plakobranchidae</taxon>
        <taxon>Elysia</taxon>
    </lineage>
</organism>
<proteinExistence type="predicted"/>
<comment type="caution">
    <text evidence="2">The sequence shown here is derived from an EMBL/GenBank/DDBJ whole genome shotgun (WGS) entry which is preliminary data.</text>
</comment>
<reference evidence="2" key="1">
    <citation type="journal article" date="2023" name="G3 (Bethesda)">
        <title>A reference genome for the long-term kleptoplast-retaining sea slug Elysia crispata morphotype clarki.</title>
        <authorList>
            <person name="Eastman K.E."/>
            <person name="Pendleton A.L."/>
            <person name="Shaikh M.A."/>
            <person name="Suttiyut T."/>
            <person name="Ogas R."/>
            <person name="Tomko P."/>
            <person name="Gavelis G."/>
            <person name="Widhalm J.R."/>
            <person name="Wisecaver J.H."/>
        </authorList>
    </citation>
    <scope>NUCLEOTIDE SEQUENCE</scope>
    <source>
        <strain evidence="2">ECLA1</strain>
    </source>
</reference>
<dbReference type="AlphaFoldDB" id="A0AAE1CKT7"/>
<protein>
    <submittedName>
        <fullName evidence="2">Uncharacterized protein</fullName>
    </submittedName>
</protein>
<dbReference type="Proteomes" id="UP001283361">
    <property type="component" value="Unassembled WGS sequence"/>
</dbReference>
<evidence type="ECO:0000313" key="3">
    <source>
        <dbReference type="Proteomes" id="UP001283361"/>
    </source>
</evidence>
<evidence type="ECO:0000256" key="1">
    <source>
        <dbReference type="SAM" id="MobiDB-lite"/>
    </source>
</evidence>
<accession>A0AAE1CKT7</accession>
<dbReference type="EMBL" id="JAWDGP010007758">
    <property type="protein sequence ID" value="KAK3705946.1"/>
    <property type="molecule type" value="Genomic_DNA"/>
</dbReference>
<feature type="region of interest" description="Disordered" evidence="1">
    <location>
        <begin position="22"/>
        <end position="86"/>
    </location>
</feature>
<sequence>MQNVAPEIKLRLTRVSCWVHVQRSPHREEPRSVDTGGEPDGNGDNCAQSDSQLIWFDPMNRDTDTETQTNKSEARYDGNQRLGFSN</sequence>
<gene>
    <name evidence="2" type="ORF">RRG08_026375</name>
</gene>
<keyword evidence="3" id="KW-1185">Reference proteome</keyword>
<evidence type="ECO:0000313" key="2">
    <source>
        <dbReference type="EMBL" id="KAK3705946.1"/>
    </source>
</evidence>
<name>A0AAE1CKT7_9GAST</name>